<feature type="compositionally biased region" description="Polar residues" evidence="2">
    <location>
        <begin position="26"/>
        <end position="37"/>
    </location>
</feature>
<evidence type="ECO:0000256" key="2">
    <source>
        <dbReference type="SAM" id="MobiDB-lite"/>
    </source>
</evidence>
<comment type="similarity">
    <text evidence="1">Belongs to the CEP170 family.</text>
</comment>
<protein>
    <recommendedName>
        <fullName evidence="3">CEP170 C-terminal domain-containing protein</fullName>
    </recommendedName>
</protein>
<evidence type="ECO:0000313" key="5">
    <source>
        <dbReference type="Proteomes" id="UP000265200"/>
    </source>
</evidence>
<reference evidence="4" key="3">
    <citation type="submission" date="2025-08" db="UniProtKB">
        <authorList>
            <consortium name="Ensembl"/>
        </authorList>
    </citation>
    <scope>IDENTIFICATION</scope>
    <source>
        <strain evidence="4">HSOK</strain>
    </source>
</reference>
<proteinExistence type="inferred from homology"/>
<name>A0A3P9INH5_ORYLA</name>
<evidence type="ECO:0000313" key="4">
    <source>
        <dbReference type="Ensembl" id="ENSORLP00015021593.1"/>
    </source>
</evidence>
<reference key="1">
    <citation type="journal article" date="2007" name="Nature">
        <title>The medaka draft genome and insights into vertebrate genome evolution.</title>
        <authorList>
            <person name="Kasahara M."/>
            <person name="Naruse K."/>
            <person name="Sasaki S."/>
            <person name="Nakatani Y."/>
            <person name="Qu W."/>
            <person name="Ahsan B."/>
            <person name="Yamada T."/>
            <person name="Nagayasu Y."/>
            <person name="Doi K."/>
            <person name="Kasai Y."/>
            <person name="Jindo T."/>
            <person name="Kobayashi D."/>
            <person name="Shimada A."/>
            <person name="Toyoda A."/>
            <person name="Kuroki Y."/>
            <person name="Fujiyama A."/>
            <person name="Sasaki T."/>
            <person name="Shimizu A."/>
            <person name="Asakawa S."/>
            <person name="Shimizu N."/>
            <person name="Hashimoto S."/>
            <person name="Yang J."/>
            <person name="Lee Y."/>
            <person name="Matsushima K."/>
            <person name="Sugano S."/>
            <person name="Sakaizumi M."/>
            <person name="Narita T."/>
            <person name="Ohishi K."/>
            <person name="Haga S."/>
            <person name="Ohta F."/>
            <person name="Nomoto H."/>
            <person name="Nogata K."/>
            <person name="Morishita T."/>
            <person name="Endo T."/>
            <person name="Shin-I T."/>
            <person name="Takeda H."/>
            <person name="Morishita S."/>
            <person name="Kohara Y."/>
        </authorList>
    </citation>
    <scope>NUCLEOTIDE SEQUENCE [LARGE SCALE GENOMIC DNA]</scope>
    <source>
        <strain>Hd-rR</strain>
    </source>
</reference>
<feature type="region of interest" description="Disordered" evidence="2">
    <location>
        <begin position="1"/>
        <end position="45"/>
    </location>
</feature>
<dbReference type="InterPro" id="IPR051176">
    <property type="entry name" value="Cent_Immune-Sig_Mod"/>
</dbReference>
<dbReference type="Pfam" id="PF15308">
    <property type="entry name" value="CEP170_C"/>
    <property type="match status" value="1"/>
</dbReference>
<accession>A0A3P9INH5</accession>
<dbReference type="PANTHER" id="PTHR15715:SF49">
    <property type="entry name" value="CENTROSOMAL PROTEIN OF 170 KDA ISOFORM X1"/>
    <property type="match status" value="1"/>
</dbReference>
<dbReference type="PANTHER" id="PTHR15715">
    <property type="entry name" value="CENTROSOMAL PROTEIN OF 170 KDA"/>
    <property type="match status" value="1"/>
</dbReference>
<dbReference type="Proteomes" id="UP000265200">
    <property type="component" value="Chromosome 1"/>
</dbReference>
<organism evidence="4 5">
    <name type="scientific">Oryzias latipes</name>
    <name type="common">Japanese rice fish</name>
    <name type="synonym">Japanese killifish</name>
    <dbReference type="NCBI Taxonomy" id="8090"/>
    <lineage>
        <taxon>Eukaryota</taxon>
        <taxon>Metazoa</taxon>
        <taxon>Chordata</taxon>
        <taxon>Craniata</taxon>
        <taxon>Vertebrata</taxon>
        <taxon>Euteleostomi</taxon>
        <taxon>Actinopterygii</taxon>
        <taxon>Neopterygii</taxon>
        <taxon>Teleostei</taxon>
        <taxon>Neoteleostei</taxon>
        <taxon>Acanthomorphata</taxon>
        <taxon>Ovalentaria</taxon>
        <taxon>Atherinomorphae</taxon>
        <taxon>Beloniformes</taxon>
        <taxon>Adrianichthyidae</taxon>
        <taxon>Oryziinae</taxon>
        <taxon>Oryzias</taxon>
    </lineage>
</organism>
<dbReference type="AlphaFoldDB" id="A0A3P9INH5"/>
<reference evidence="4 5" key="2">
    <citation type="submission" date="2017-04" db="EMBL/GenBank/DDBJ databases">
        <title>CpG methylation of centromeres and impact of large insertions on vertebrate speciation.</title>
        <authorList>
            <person name="Ichikawa K."/>
            <person name="Yoshimura J."/>
            <person name="Morishita S."/>
        </authorList>
    </citation>
    <scope>NUCLEOTIDE SEQUENCE</scope>
    <source>
        <strain evidence="4 5">HSOK</strain>
    </source>
</reference>
<feature type="region of interest" description="Disordered" evidence="2">
    <location>
        <begin position="246"/>
        <end position="329"/>
    </location>
</feature>
<feature type="domain" description="CEP170 C-terminal" evidence="3">
    <location>
        <begin position="2"/>
        <end position="238"/>
    </location>
</feature>
<sequence>MDYASTSEDEYGSNRHTSKQGPIPSTRVTHLSGSAPATPNPAGMAALRQNSRDQDEYMRDWTTHSEEIARISQDLAKDLAMLAREIHDVAGEIDSVSPAATDPAARVNPCTAFLFAVEEALFEDSLDGGGVLTESCGIMGTNGQSVELRQRGLGAPRSRSIRRQTWNRDDVTSRFSSVFYCDRLGILFKDKERKWEDIESKLQEEHESLLLKSSSKVMHDILIDMMVDPDGTLDALSNLGLTSPLADQRAGPGAQMGASTLEPEAASSNTALKGLFEAQRSSEATDRDTQPQSSLDPTNRGKETTPACKNGSETSEPFCDVKSKGSVFS</sequence>
<dbReference type="InterPro" id="IPR029300">
    <property type="entry name" value="CEP170_C"/>
</dbReference>
<dbReference type="Ensembl" id="ENSORLT00015031106.1">
    <property type="protein sequence ID" value="ENSORLP00015021593.1"/>
    <property type="gene ID" value="ENSORLG00015022860.1"/>
</dbReference>
<evidence type="ECO:0000256" key="1">
    <source>
        <dbReference type="ARBA" id="ARBA00010436"/>
    </source>
</evidence>
<evidence type="ECO:0000259" key="3">
    <source>
        <dbReference type="Pfam" id="PF15308"/>
    </source>
</evidence>
<reference evidence="4" key="4">
    <citation type="submission" date="2025-09" db="UniProtKB">
        <authorList>
            <consortium name="Ensembl"/>
        </authorList>
    </citation>
    <scope>IDENTIFICATION</scope>
    <source>
        <strain evidence="4">HSOK</strain>
    </source>
</reference>